<feature type="chain" id="PRO_5033009547" evidence="1">
    <location>
        <begin position="18"/>
        <end position="172"/>
    </location>
</feature>
<keyword evidence="3" id="KW-1185">Reference proteome</keyword>
<evidence type="ECO:0000313" key="2">
    <source>
        <dbReference type="EMBL" id="MBB6226933.1"/>
    </source>
</evidence>
<proteinExistence type="predicted"/>
<sequence>MMIVAASAALTIFAAAAAASTAAEPSRALDLKAEDRRALVIGLAYRLGGKFIISGLDNAEPTCSETGTCVTTTALLEIPFRNTAIGSLDDLVDNVQIGSDPAVAIVSLQSARWVGRGRLEITAMTYDGSDKRWKRATAVIGNQALAMTGPNMGWRPGRRFIDSWEVSELPAA</sequence>
<comment type="caution">
    <text evidence="2">The sequence shown here is derived from an EMBL/GenBank/DDBJ whole genome shotgun (WGS) entry which is preliminary data.</text>
</comment>
<protein>
    <submittedName>
        <fullName evidence="2">Uncharacterized protein</fullName>
    </submittedName>
</protein>
<keyword evidence="1" id="KW-0732">Signal</keyword>
<evidence type="ECO:0000313" key="3">
    <source>
        <dbReference type="Proteomes" id="UP000538147"/>
    </source>
</evidence>
<evidence type="ECO:0000256" key="1">
    <source>
        <dbReference type="SAM" id="SignalP"/>
    </source>
</evidence>
<dbReference type="RefSeq" id="WP_184196577.1">
    <property type="nucleotide sequence ID" value="NZ_JACIIV010000007.1"/>
</dbReference>
<name>A0A841L7K5_9SPHN</name>
<accession>A0A841L7K5</accession>
<dbReference type="AlphaFoldDB" id="A0A841L7K5"/>
<dbReference type="EMBL" id="JACIIV010000007">
    <property type="protein sequence ID" value="MBB6226933.1"/>
    <property type="molecule type" value="Genomic_DNA"/>
</dbReference>
<dbReference type="Proteomes" id="UP000538147">
    <property type="component" value="Unassembled WGS sequence"/>
</dbReference>
<feature type="signal peptide" evidence="1">
    <location>
        <begin position="1"/>
        <end position="17"/>
    </location>
</feature>
<reference evidence="2 3" key="1">
    <citation type="submission" date="2020-08" db="EMBL/GenBank/DDBJ databases">
        <title>Genomic Encyclopedia of Type Strains, Phase IV (KMG-IV): sequencing the most valuable type-strain genomes for metagenomic binning, comparative biology and taxonomic classification.</title>
        <authorList>
            <person name="Goeker M."/>
        </authorList>
    </citation>
    <scope>NUCLEOTIDE SEQUENCE [LARGE SCALE GENOMIC DNA]</scope>
    <source>
        <strain evidence="2 3">DSM 102189</strain>
    </source>
</reference>
<organism evidence="2 3">
    <name type="scientific">Polymorphobacter multimanifer</name>
    <dbReference type="NCBI Taxonomy" id="1070431"/>
    <lineage>
        <taxon>Bacteria</taxon>
        <taxon>Pseudomonadati</taxon>
        <taxon>Pseudomonadota</taxon>
        <taxon>Alphaproteobacteria</taxon>
        <taxon>Sphingomonadales</taxon>
        <taxon>Sphingosinicellaceae</taxon>
        <taxon>Polymorphobacter</taxon>
    </lineage>
</organism>
<gene>
    <name evidence="2" type="ORF">FHS79_001095</name>
</gene>